<dbReference type="EMBL" id="AP023396">
    <property type="protein sequence ID" value="BCK53048.1"/>
    <property type="molecule type" value="Genomic_DNA"/>
</dbReference>
<proteinExistence type="predicted"/>
<dbReference type="InterPro" id="IPR016040">
    <property type="entry name" value="NAD(P)-bd_dom"/>
</dbReference>
<evidence type="ECO:0000313" key="2">
    <source>
        <dbReference type="EMBL" id="BCK53048.1"/>
    </source>
</evidence>
<dbReference type="InterPro" id="IPR036291">
    <property type="entry name" value="NAD(P)-bd_dom_sf"/>
</dbReference>
<reference evidence="2 3" key="1">
    <citation type="submission" date="2020-08" db="EMBL/GenBank/DDBJ databases">
        <title>Genome Sequencing of Nocardia wallacei strain FMUON74 and assembly.</title>
        <authorList>
            <person name="Toyokawa M."/>
            <person name="Uesaka K."/>
        </authorList>
    </citation>
    <scope>NUCLEOTIDE SEQUENCE [LARGE SCALE GENOMIC DNA]</scope>
    <source>
        <strain evidence="2 3">FMUON74</strain>
    </source>
</reference>
<keyword evidence="3" id="KW-1185">Reference proteome</keyword>
<name>A0A7G1KD03_9NOCA</name>
<organism evidence="2 3">
    <name type="scientific">Nocardia wallacei</name>
    <dbReference type="NCBI Taxonomy" id="480035"/>
    <lineage>
        <taxon>Bacteria</taxon>
        <taxon>Bacillati</taxon>
        <taxon>Actinomycetota</taxon>
        <taxon>Actinomycetes</taxon>
        <taxon>Mycobacteriales</taxon>
        <taxon>Nocardiaceae</taxon>
        <taxon>Nocardia</taxon>
    </lineage>
</organism>
<dbReference type="Proteomes" id="UP000516173">
    <property type="component" value="Chromosome"/>
</dbReference>
<evidence type="ECO:0000313" key="3">
    <source>
        <dbReference type="Proteomes" id="UP000516173"/>
    </source>
</evidence>
<gene>
    <name evidence="2" type="ORF">NWFMUON74_08200</name>
</gene>
<dbReference type="Gene3D" id="3.40.50.720">
    <property type="entry name" value="NAD(P)-binding Rossmann-like Domain"/>
    <property type="match status" value="1"/>
</dbReference>
<feature type="domain" description="NAD(P)-binding" evidence="1">
    <location>
        <begin position="7"/>
        <end position="147"/>
    </location>
</feature>
<evidence type="ECO:0000259" key="1">
    <source>
        <dbReference type="Pfam" id="PF13460"/>
    </source>
</evidence>
<dbReference type="AlphaFoldDB" id="A0A7G1KD03"/>
<dbReference type="Pfam" id="PF13460">
    <property type="entry name" value="NAD_binding_10"/>
    <property type="match status" value="1"/>
</dbReference>
<accession>A0A7G1KD03</accession>
<dbReference type="KEGG" id="nwl:NWFMUON74_08200"/>
<protein>
    <submittedName>
        <fullName evidence="2">Nucleoside-diphosphate sugar epimerase</fullName>
    </submittedName>
</protein>
<sequence>MRVAVLGASGRIGRDVVDVLKGRGHEVVAATREVGVDAYSGGGLAAALAGVEVVVDAINAATTETDAVVDFFRTIGHNVQSAAADAGVRRIVLVSIIGIDEFPAGHYAGKVAHERAYREGAVPVRVLRAAQFHEFTEMMLDWTTQGDTAYVPKMRTQLVAARTVAERLAAMVVEPDGADLVEIAGPHEVNLASATAKLAARRGVPAHVREVVLDDDPNHRLQADGALLPRPGAIIAGPTFDEWLDAHYPA</sequence>
<dbReference type="SUPFAM" id="SSF51735">
    <property type="entry name" value="NAD(P)-binding Rossmann-fold domains"/>
    <property type="match status" value="1"/>
</dbReference>